<accession>A0A3B0TWY7</accession>
<evidence type="ECO:0000313" key="3">
    <source>
        <dbReference type="EMBL" id="VAW21310.1"/>
    </source>
</evidence>
<gene>
    <name evidence="3" type="ORF">MNBD_ALPHA12-1695</name>
</gene>
<dbReference type="EC" id="3.4.24.64" evidence="3"/>
<evidence type="ECO:0000259" key="2">
    <source>
        <dbReference type="Pfam" id="PF00675"/>
    </source>
</evidence>
<feature type="domain" description="Peptidase M16 N-terminal" evidence="2">
    <location>
        <begin position="14"/>
        <end position="125"/>
    </location>
</feature>
<dbReference type="Pfam" id="PF00675">
    <property type="entry name" value="Peptidase_M16"/>
    <property type="match status" value="1"/>
</dbReference>
<feature type="non-terminal residue" evidence="3">
    <location>
        <position position="126"/>
    </location>
</feature>
<dbReference type="EMBL" id="UOEO01000165">
    <property type="protein sequence ID" value="VAW21310.1"/>
    <property type="molecule type" value="Genomic_DNA"/>
</dbReference>
<dbReference type="SUPFAM" id="SSF63411">
    <property type="entry name" value="LuxS/MPP-like metallohydrolase"/>
    <property type="match status" value="1"/>
</dbReference>
<keyword evidence="3" id="KW-0378">Hydrolase</keyword>
<reference evidence="3" key="1">
    <citation type="submission" date="2018-06" db="EMBL/GenBank/DDBJ databases">
        <authorList>
            <person name="Zhirakovskaya E."/>
        </authorList>
    </citation>
    <scope>NUCLEOTIDE SEQUENCE</scope>
</reference>
<sequence length="126" mass="13990">MNVKSTTLDNGMTVLTHHMPHLESSSLGIWVKAGSRWERPGEHGISHLLEHMAFKGTKTRSSRQIAEQIEQVGGELNAATSIEHTGYFARVLKDDVPLAADILSDILCNSVFDPDELAREQRVVQQ</sequence>
<comment type="similarity">
    <text evidence="1">Belongs to the peptidase M16 family.</text>
</comment>
<dbReference type="PANTHER" id="PTHR11851:SF49">
    <property type="entry name" value="MITOCHONDRIAL-PROCESSING PEPTIDASE SUBUNIT ALPHA"/>
    <property type="match status" value="1"/>
</dbReference>
<dbReference type="GO" id="GO:0006508">
    <property type="term" value="P:proteolysis"/>
    <property type="evidence" value="ECO:0007669"/>
    <property type="project" value="InterPro"/>
</dbReference>
<dbReference type="GO" id="GO:0046872">
    <property type="term" value="F:metal ion binding"/>
    <property type="evidence" value="ECO:0007669"/>
    <property type="project" value="InterPro"/>
</dbReference>
<dbReference type="InterPro" id="IPR011249">
    <property type="entry name" value="Metalloenz_LuxS/M16"/>
</dbReference>
<dbReference type="InterPro" id="IPR001431">
    <property type="entry name" value="Pept_M16_Zn_BS"/>
</dbReference>
<evidence type="ECO:0000256" key="1">
    <source>
        <dbReference type="ARBA" id="ARBA00007261"/>
    </source>
</evidence>
<dbReference type="InterPro" id="IPR011765">
    <property type="entry name" value="Pept_M16_N"/>
</dbReference>
<dbReference type="InterPro" id="IPR050361">
    <property type="entry name" value="MPP/UQCRC_Complex"/>
</dbReference>
<name>A0A3B0TWY7_9ZZZZ</name>
<dbReference type="AlphaFoldDB" id="A0A3B0TWY7"/>
<organism evidence="3">
    <name type="scientific">hydrothermal vent metagenome</name>
    <dbReference type="NCBI Taxonomy" id="652676"/>
    <lineage>
        <taxon>unclassified sequences</taxon>
        <taxon>metagenomes</taxon>
        <taxon>ecological metagenomes</taxon>
    </lineage>
</organism>
<dbReference type="PANTHER" id="PTHR11851">
    <property type="entry name" value="METALLOPROTEASE"/>
    <property type="match status" value="1"/>
</dbReference>
<protein>
    <submittedName>
        <fullName evidence="3">Mitochondrial processing peptidase-like protein</fullName>
        <ecNumber evidence="3">3.4.24.64</ecNumber>
    </submittedName>
</protein>
<dbReference type="GO" id="GO:0004222">
    <property type="term" value="F:metalloendopeptidase activity"/>
    <property type="evidence" value="ECO:0007669"/>
    <property type="project" value="UniProtKB-EC"/>
</dbReference>
<dbReference type="PROSITE" id="PS00143">
    <property type="entry name" value="INSULINASE"/>
    <property type="match status" value="1"/>
</dbReference>
<dbReference type="Gene3D" id="3.30.830.10">
    <property type="entry name" value="Metalloenzyme, LuxS/M16 peptidase-like"/>
    <property type="match status" value="1"/>
</dbReference>
<proteinExistence type="inferred from homology"/>